<sequence>MTETMHDMPPADAVSKPLWKRLLPLGIIAVALGLFFALGGPDYVSLDSLRDNRDALSALVADNFVLVLLGFIALYAILVGISFPGASFLSIFGGFLFGAIVGGLAVVIGATLGATAIFLAARYAFGDALSKKAGPYMKKFEAGLKENELSYLFILRLIPAFPFFIVNIVPALFDVKIRNYVLTTFFGIIPGSFVYASVGAGVGAIFDTGGDVQLSGLMLQPKVIGPILGLIALSLLPILYKKFFQKKSAGATAGTEG</sequence>
<comment type="caution">
    <text evidence="8">The sequence shown here is derived from an EMBL/GenBank/DDBJ whole genome shotgun (WGS) entry which is preliminary data.</text>
</comment>
<organism evidence="8 9">
    <name type="scientific">Algimonas porphyrae</name>
    <dbReference type="NCBI Taxonomy" id="1128113"/>
    <lineage>
        <taxon>Bacteria</taxon>
        <taxon>Pseudomonadati</taxon>
        <taxon>Pseudomonadota</taxon>
        <taxon>Alphaproteobacteria</taxon>
        <taxon>Maricaulales</taxon>
        <taxon>Robiginitomaculaceae</taxon>
        <taxon>Algimonas</taxon>
    </lineage>
</organism>
<gene>
    <name evidence="8" type="ORF">GCM10007854_26240</name>
</gene>
<evidence type="ECO:0000256" key="3">
    <source>
        <dbReference type="ARBA" id="ARBA00022692"/>
    </source>
</evidence>
<feature type="domain" description="VTT" evidence="7">
    <location>
        <begin position="86"/>
        <end position="200"/>
    </location>
</feature>
<dbReference type="Pfam" id="PF09335">
    <property type="entry name" value="VTT_dom"/>
    <property type="match status" value="1"/>
</dbReference>
<evidence type="ECO:0000256" key="2">
    <source>
        <dbReference type="ARBA" id="ARBA00022475"/>
    </source>
</evidence>
<reference evidence="8" key="1">
    <citation type="journal article" date="2014" name="Int. J. Syst. Evol. Microbiol.">
        <title>Complete genome of a new Firmicutes species belonging to the dominant human colonic microbiota ('Ruminococcus bicirculans') reveals two chromosomes and a selective capacity to utilize plant glucans.</title>
        <authorList>
            <consortium name="NISC Comparative Sequencing Program"/>
            <person name="Wegmann U."/>
            <person name="Louis P."/>
            <person name="Goesmann A."/>
            <person name="Henrissat B."/>
            <person name="Duncan S.H."/>
            <person name="Flint H.J."/>
        </authorList>
    </citation>
    <scope>NUCLEOTIDE SEQUENCE</scope>
    <source>
        <strain evidence="8">NBRC 108216</strain>
    </source>
</reference>
<feature type="transmembrane region" description="Helical" evidence="6">
    <location>
        <begin position="180"/>
        <end position="203"/>
    </location>
</feature>
<dbReference type="InterPro" id="IPR032816">
    <property type="entry name" value="VTT_dom"/>
</dbReference>
<keyword evidence="2 6" id="KW-1003">Cell membrane</keyword>
<evidence type="ECO:0000313" key="8">
    <source>
        <dbReference type="EMBL" id="GLQ21669.1"/>
    </source>
</evidence>
<dbReference type="PANTHER" id="PTHR12677:SF59">
    <property type="entry name" value="GOLGI APPARATUS MEMBRANE PROTEIN TVP38-RELATED"/>
    <property type="match status" value="1"/>
</dbReference>
<evidence type="ECO:0000313" key="9">
    <source>
        <dbReference type="Proteomes" id="UP001161390"/>
    </source>
</evidence>
<keyword evidence="5 6" id="KW-0472">Membrane</keyword>
<dbReference type="Proteomes" id="UP001161390">
    <property type="component" value="Unassembled WGS sequence"/>
</dbReference>
<dbReference type="InterPro" id="IPR015414">
    <property type="entry name" value="TMEM64"/>
</dbReference>
<keyword evidence="9" id="KW-1185">Reference proteome</keyword>
<protein>
    <recommendedName>
        <fullName evidence="6">TVP38/TMEM64 family membrane protein</fullName>
    </recommendedName>
</protein>
<keyword evidence="4 6" id="KW-1133">Transmembrane helix</keyword>
<proteinExistence type="inferred from homology"/>
<feature type="transmembrane region" description="Helical" evidence="6">
    <location>
        <begin position="149"/>
        <end position="173"/>
    </location>
</feature>
<name>A0ABQ5V3X9_9PROT</name>
<feature type="transmembrane region" description="Helical" evidence="6">
    <location>
        <begin position="21"/>
        <end position="44"/>
    </location>
</feature>
<evidence type="ECO:0000256" key="4">
    <source>
        <dbReference type="ARBA" id="ARBA00022989"/>
    </source>
</evidence>
<feature type="transmembrane region" description="Helical" evidence="6">
    <location>
        <begin position="64"/>
        <end position="83"/>
    </location>
</feature>
<dbReference type="EMBL" id="BSNJ01000005">
    <property type="protein sequence ID" value="GLQ21669.1"/>
    <property type="molecule type" value="Genomic_DNA"/>
</dbReference>
<keyword evidence="3 6" id="KW-0812">Transmembrane</keyword>
<comment type="similarity">
    <text evidence="6">Belongs to the TVP38/TMEM64 family.</text>
</comment>
<comment type="subcellular location">
    <subcellularLocation>
        <location evidence="1 6">Cell membrane</location>
        <topology evidence="1 6">Multi-pass membrane protein</topology>
    </subcellularLocation>
</comment>
<dbReference type="RefSeq" id="WP_284373446.1">
    <property type="nucleotide sequence ID" value="NZ_BSNJ01000005.1"/>
</dbReference>
<evidence type="ECO:0000256" key="1">
    <source>
        <dbReference type="ARBA" id="ARBA00004651"/>
    </source>
</evidence>
<feature type="transmembrane region" description="Helical" evidence="6">
    <location>
        <begin position="95"/>
        <end position="121"/>
    </location>
</feature>
<dbReference type="PANTHER" id="PTHR12677">
    <property type="entry name" value="GOLGI APPARATUS MEMBRANE PROTEIN TVP38-RELATED"/>
    <property type="match status" value="1"/>
</dbReference>
<feature type="transmembrane region" description="Helical" evidence="6">
    <location>
        <begin position="223"/>
        <end position="240"/>
    </location>
</feature>
<evidence type="ECO:0000259" key="7">
    <source>
        <dbReference type="Pfam" id="PF09335"/>
    </source>
</evidence>
<accession>A0ABQ5V3X9</accession>
<evidence type="ECO:0000256" key="5">
    <source>
        <dbReference type="ARBA" id="ARBA00023136"/>
    </source>
</evidence>
<evidence type="ECO:0000256" key="6">
    <source>
        <dbReference type="RuleBase" id="RU366058"/>
    </source>
</evidence>
<reference evidence="8" key="2">
    <citation type="submission" date="2023-01" db="EMBL/GenBank/DDBJ databases">
        <title>Draft genome sequence of Algimonas porphyrae strain NBRC 108216.</title>
        <authorList>
            <person name="Sun Q."/>
            <person name="Mori K."/>
        </authorList>
    </citation>
    <scope>NUCLEOTIDE SEQUENCE</scope>
    <source>
        <strain evidence="8">NBRC 108216</strain>
    </source>
</reference>